<protein>
    <submittedName>
        <fullName evidence="5">SH3 and PX domain-containing protein 2A</fullName>
    </submittedName>
</protein>
<dbReference type="InterPro" id="IPR051228">
    <property type="entry name" value="NADPH_Oxidase/PX-Domain"/>
</dbReference>
<evidence type="ECO:0000313" key="6">
    <source>
        <dbReference type="Proteomes" id="UP000225706"/>
    </source>
</evidence>
<dbReference type="SMART" id="SM00326">
    <property type="entry name" value="SH3"/>
    <property type="match status" value="2"/>
</dbReference>
<keyword evidence="1 3" id="KW-0728">SH3 domain</keyword>
<keyword evidence="6" id="KW-1185">Reference proteome</keyword>
<dbReference type="PANTHER" id="PTHR15706:SF2">
    <property type="entry name" value="SH3 AND PX DOMAIN-CONTAINING PROTEIN 2A"/>
    <property type="match status" value="1"/>
</dbReference>
<accession>A0A2B4RZ36</accession>
<dbReference type="GO" id="GO:0042554">
    <property type="term" value="P:superoxide anion generation"/>
    <property type="evidence" value="ECO:0007669"/>
    <property type="project" value="TreeGrafter"/>
</dbReference>
<dbReference type="AlphaFoldDB" id="A0A2B4RZ36"/>
<sequence>MSFLPTTVHAKVERIQEFVLVSNMAGLAQYKSLPSNSIGEPVLLEQFVALENYQKKYLSDIGLTKGYTVGVIKKHESGWWHADCEGEIGWVPASFIKPLYGGNDDDDDDDIVTEIFAPGQEEIYMTTSSYRAKHCDEINFEIGVNLYVIEKTLDGWWRVSLKRISSGNSAKNLRRMAAVGLQLRDDEMDDIREGELQGRAQPNGKDRRIIGD</sequence>
<comment type="caution">
    <text evidence="5">The sequence shown here is derived from an EMBL/GenBank/DDBJ whole genome shotgun (WGS) entry which is preliminary data.</text>
</comment>
<gene>
    <name evidence="5" type="primary">SH3PXD2A</name>
    <name evidence="5" type="ORF">AWC38_SpisGene13913</name>
</gene>
<dbReference type="STRING" id="50429.A0A2B4RZ36"/>
<evidence type="ECO:0000259" key="4">
    <source>
        <dbReference type="PROSITE" id="PS50002"/>
    </source>
</evidence>
<evidence type="ECO:0000256" key="2">
    <source>
        <dbReference type="ARBA" id="ARBA00022737"/>
    </source>
</evidence>
<dbReference type="EMBL" id="LSMT01000271">
    <property type="protein sequence ID" value="PFX21588.1"/>
    <property type="molecule type" value="Genomic_DNA"/>
</dbReference>
<dbReference type="Gene3D" id="2.30.30.40">
    <property type="entry name" value="SH3 Domains"/>
    <property type="match status" value="2"/>
</dbReference>
<dbReference type="SUPFAM" id="SSF50044">
    <property type="entry name" value="SH3-domain"/>
    <property type="match status" value="2"/>
</dbReference>
<dbReference type="Pfam" id="PF00018">
    <property type="entry name" value="SH3_1"/>
    <property type="match status" value="1"/>
</dbReference>
<keyword evidence="2" id="KW-0677">Repeat</keyword>
<reference evidence="6" key="1">
    <citation type="journal article" date="2017" name="bioRxiv">
        <title>Comparative analysis of the genomes of Stylophora pistillata and Acropora digitifera provides evidence for extensive differences between species of corals.</title>
        <authorList>
            <person name="Voolstra C.R."/>
            <person name="Li Y."/>
            <person name="Liew Y.J."/>
            <person name="Baumgarten S."/>
            <person name="Zoccola D."/>
            <person name="Flot J.-F."/>
            <person name="Tambutte S."/>
            <person name="Allemand D."/>
            <person name="Aranda M."/>
        </authorList>
    </citation>
    <scope>NUCLEOTIDE SEQUENCE [LARGE SCALE GENOMIC DNA]</scope>
</reference>
<evidence type="ECO:0000256" key="3">
    <source>
        <dbReference type="PROSITE-ProRule" id="PRU00192"/>
    </source>
</evidence>
<evidence type="ECO:0000313" key="5">
    <source>
        <dbReference type="EMBL" id="PFX21588.1"/>
    </source>
</evidence>
<evidence type="ECO:0000256" key="1">
    <source>
        <dbReference type="ARBA" id="ARBA00022443"/>
    </source>
</evidence>
<dbReference type="GO" id="GO:0005737">
    <property type="term" value="C:cytoplasm"/>
    <property type="evidence" value="ECO:0007669"/>
    <property type="project" value="TreeGrafter"/>
</dbReference>
<dbReference type="InterPro" id="IPR036028">
    <property type="entry name" value="SH3-like_dom_sf"/>
</dbReference>
<proteinExistence type="predicted"/>
<name>A0A2B4RZ36_STYPI</name>
<organism evidence="5 6">
    <name type="scientific">Stylophora pistillata</name>
    <name type="common">Smooth cauliflower coral</name>
    <dbReference type="NCBI Taxonomy" id="50429"/>
    <lineage>
        <taxon>Eukaryota</taxon>
        <taxon>Metazoa</taxon>
        <taxon>Cnidaria</taxon>
        <taxon>Anthozoa</taxon>
        <taxon>Hexacorallia</taxon>
        <taxon>Scleractinia</taxon>
        <taxon>Astrocoeniina</taxon>
        <taxon>Pocilloporidae</taxon>
        <taxon>Stylophora</taxon>
    </lineage>
</organism>
<dbReference type="GO" id="GO:0016176">
    <property type="term" value="F:superoxide-generating NADPH oxidase activator activity"/>
    <property type="evidence" value="ECO:0007669"/>
    <property type="project" value="TreeGrafter"/>
</dbReference>
<dbReference type="Proteomes" id="UP000225706">
    <property type="component" value="Unassembled WGS sequence"/>
</dbReference>
<dbReference type="PANTHER" id="PTHR15706">
    <property type="entry name" value="SH3 MULTIPLE DOMAIN"/>
    <property type="match status" value="1"/>
</dbReference>
<dbReference type="PROSITE" id="PS50002">
    <property type="entry name" value="SH3"/>
    <property type="match status" value="1"/>
</dbReference>
<dbReference type="InterPro" id="IPR001452">
    <property type="entry name" value="SH3_domain"/>
</dbReference>
<dbReference type="OrthoDB" id="10255964at2759"/>
<feature type="domain" description="SH3" evidence="4">
    <location>
        <begin position="42"/>
        <end position="101"/>
    </location>
</feature>